<dbReference type="InterPro" id="IPR005913">
    <property type="entry name" value="dTDP_dehydrorham_reduct"/>
</dbReference>
<organism evidence="4 5">
    <name type="scientific">Candidatus Woesebacteria bacterium RBG_13_46_13</name>
    <dbReference type="NCBI Taxonomy" id="1802479"/>
    <lineage>
        <taxon>Bacteria</taxon>
        <taxon>Candidatus Woeseibacteriota</taxon>
    </lineage>
</organism>
<dbReference type="SUPFAM" id="SSF51735">
    <property type="entry name" value="NAD(P)-binding Rossmann-fold domains"/>
    <property type="match status" value="1"/>
</dbReference>
<protein>
    <recommendedName>
        <fullName evidence="2">dTDP-4-dehydrorhamnose reductase</fullName>
        <ecNumber evidence="2">1.1.1.133</ecNumber>
    </recommendedName>
</protein>
<dbReference type="Pfam" id="PF04321">
    <property type="entry name" value="RmlD_sub_bind"/>
    <property type="match status" value="1"/>
</dbReference>
<dbReference type="InterPro" id="IPR029903">
    <property type="entry name" value="RmlD-like-bd"/>
</dbReference>
<dbReference type="STRING" id="1802479.A2Y68_02945"/>
<dbReference type="EMBL" id="MGFR01000001">
    <property type="protein sequence ID" value="OGM10367.1"/>
    <property type="molecule type" value="Genomic_DNA"/>
</dbReference>
<evidence type="ECO:0000313" key="5">
    <source>
        <dbReference type="Proteomes" id="UP000176778"/>
    </source>
</evidence>
<evidence type="ECO:0000256" key="2">
    <source>
        <dbReference type="RuleBase" id="RU364082"/>
    </source>
</evidence>
<comment type="pathway">
    <text evidence="2">Carbohydrate biosynthesis; dTDP-L-rhamnose biosynthesis.</text>
</comment>
<comment type="caution">
    <text evidence="4">The sequence shown here is derived from an EMBL/GenBank/DDBJ whole genome shotgun (WGS) entry which is preliminary data.</text>
</comment>
<dbReference type="PANTHER" id="PTHR10491">
    <property type="entry name" value="DTDP-4-DEHYDRORHAMNOSE REDUCTASE"/>
    <property type="match status" value="1"/>
</dbReference>
<dbReference type="Gene3D" id="3.90.25.10">
    <property type="entry name" value="UDP-galactose 4-epimerase, domain 1"/>
    <property type="match status" value="1"/>
</dbReference>
<dbReference type="Gene3D" id="3.40.50.720">
    <property type="entry name" value="NAD(P)-binding Rossmann-like Domain"/>
    <property type="match status" value="1"/>
</dbReference>
<proteinExistence type="inferred from homology"/>
<gene>
    <name evidence="4" type="ORF">A2Y68_02945</name>
</gene>
<dbReference type="PANTHER" id="PTHR10491:SF4">
    <property type="entry name" value="METHIONINE ADENOSYLTRANSFERASE 2 SUBUNIT BETA"/>
    <property type="match status" value="1"/>
</dbReference>
<comment type="similarity">
    <text evidence="1 2">Belongs to the dTDP-4-dehydrorhamnose reductase family.</text>
</comment>
<dbReference type="EC" id="1.1.1.133" evidence="2"/>
<keyword evidence="2" id="KW-0521">NADP</keyword>
<reference evidence="4 5" key="1">
    <citation type="journal article" date="2016" name="Nat. Commun.">
        <title>Thousands of microbial genomes shed light on interconnected biogeochemical processes in an aquifer system.</title>
        <authorList>
            <person name="Anantharaman K."/>
            <person name="Brown C.T."/>
            <person name="Hug L.A."/>
            <person name="Sharon I."/>
            <person name="Castelle C.J."/>
            <person name="Probst A.J."/>
            <person name="Thomas B.C."/>
            <person name="Singh A."/>
            <person name="Wilkins M.J."/>
            <person name="Karaoz U."/>
            <person name="Brodie E.L."/>
            <person name="Williams K.H."/>
            <person name="Hubbard S.S."/>
            <person name="Banfield J.F."/>
        </authorList>
    </citation>
    <scope>NUCLEOTIDE SEQUENCE [LARGE SCALE GENOMIC DNA]</scope>
</reference>
<accession>A0A1F7X5S1</accession>
<evidence type="ECO:0000259" key="3">
    <source>
        <dbReference type="Pfam" id="PF04321"/>
    </source>
</evidence>
<dbReference type="UniPathway" id="UPA00124"/>
<evidence type="ECO:0000313" key="4">
    <source>
        <dbReference type="EMBL" id="OGM10367.1"/>
    </source>
</evidence>
<sequence>MKSKILAFGADGLVGSRFTDLYHKDSQFITPKIDELDITAKKPLSDYFEKNRSDFEVVINFAAITNVDAAEKERGNKQGLSWQVNVEGAKNIAENCLRLDKFLIHISTDFVFPGTKNNPGPSAEDTKLPETEEGLGWYGWTKGRGEEEIAKTGVKHAVLRITYPYRAHYPAKIDFARNILELFDEGKLYPMFSDQQMTPSFIDEIAKVLYLLVEEKRTGIFHAASADLTTPYDFAAYLLEKARGAKDVVTKGSMKEYLSAAGRTPRPIVGGLKVAKTESELGIKFMGWQEAIGEFIKQLNA</sequence>
<dbReference type="GO" id="GO:0008831">
    <property type="term" value="F:dTDP-4-dehydrorhamnose reductase activity"/>
    <property type="evidence" value="ECO:0007669"/>
    <property type="project" value="UniProtKB-EC"/>
</dbReference>
<keyword evidence="2" id="KW-0560">Oxidoreductase</keyword>
<name>A0A1F7X5S1_9BACT</name>
<dbReference type="Proteomes" id="UP000176778">
    <property type="component" value="Unassembled WGS sequence"/>
</dbReference>
<dbReference type="AlphaFoldDB" id="A0A1F7X5S1"/>
<comment type="function">
    <text evidence="2">Catalyzes the reduction of dTDP-6-deoxy-L-lyxo-4-hexulose to yield dTDP-L-rhamnose.</text>
</comment>
<dbReference type="InterPro" id="IPR036291">
    <property type="entry name" value="NAD(P)-bd_dom_sf"/>
</dbReference>
<feature type="domain" description="RmlD-like substrate binding" evidence="3">
    <location>
        <begin position="4"/>
        <end position="299"/>
    </location>
</feature>
<evidence type="ECO:0000256" key="1">
    <source>
        <dbReference type="ARBA" id="ARBA00010944"/>
    </source>
</evidence>
<dbReference type="GO" id="GO:0019305">
    <property type="term" value="P:dTDP-rhamnose biosynthetic process"/>
    <property type="evidence" value="ECO:0007669"/>
    <property type="project" value="UniProtKB-UniPathway"/>
</dbReference>